<evidence type="ECO:0000313" key="1">
    <source>
        <dbReference type="EMBL" id="KKK45498.1"/>
    </source>
</evidence>
<sequence>MADLTVVAADVVADYQAKIKTAVAGEAISAGEALYVKAADDELYLAKHDGTEAEAEAVGIAVADAADAATVTYISEGELALGAVLTKGVVYGLSATYGAVAPITDTGSADYVTVLGVAKSASTLEVKIIVSAAVLA</sequence>
<evidence type="ECO:0008006" key="2">
    <source>
        <dbReference type="Google" id="ProtNLM"/>
    </source>
</evidence>
<reference evidence="1" key="1">
    <citation type="journal article" date="2015" name="Nature">
        <title>Complex archaea that bridge the gap between prokaryotes and eukaryotes.</title>
        <authorList>
            <person name="Spang A."/>
            <person name="Saw J.H."/>
            <person name="Jorgensen S.L."/>
            <person name="Zaremba-Niedzwiedzka K."/>
            <person name="Martijn J."/>
            <person name="Lind A.E."/>
            <person name="van Eijk R."/>
            <person name="Schleper C."/>
            <person name="Guy L."/>
            <person name="Ettema T.J."/>
        </authorList>
    </citation>
    <scope>NUCLEOTIDE SEQUENCE</scope>
</reference>
<gene>
    <name evidence="1" type="ORF">LCGC14_3165390</name>
</gene>
<protein>
    <recommendedName>
        <fullName evidence="2">DUF2190 domain-containing protein</fullName>
    </recommendedName>
</protein>
<dbReference type="AlphaFoldDB" id="A0A0F8VM93"/>
<dbReference type="EMBL" id="LAZR01070084">
    <property type="protein sequence ID" value="KKK45498.1"/>
    <property type="molecule type" value="Genomic_DNA"/>
</dbReference>
<comment type="caution">
    <text evidence="1">The sequence shown here is derived from an EMBL/GenBank/DDBJ whole genome shotgun (WGS) entry which is preliminary data.</text>
</comment>
<name>A0A0F8VM93_9ZZZZ</name>
<organism evidence="1">
    <name type="scientific">marine sediment metagenome</name>
    <dbReference type="NCBI Taxonomy" id="412755"/>
    <lineage>
        <taxon>unclassified sequences</taxon>
        <taxon>metagenomes</taxon>
        <taxon>ecological metagenomes</taxon>
    </lineage>
</organism>
<accession>A0A0F8VM93</accession>
<proteinExistence type="predicted"/>